<dbReference type="AlphaFoldDB" id="A0A1V6C7W4"/>
<reference evidence="2" key="1">
    <citation type="submission" date="2017-02" db="EMBL/GenBank/DDBJ databases">
        <title>Delving into the versatile metabolic prowess of the omnipresent phylum Bacteroidetes.</title>
        <authorList>
            <person name="Nobu M.K."/>
            <person name="Mei R."/>
            <person name="Narihiro T."/>
            <person name="Kuroda K."/>
            <person name="Liu W.-T."/>
        </authorList>
    </citation>
    <scope>NUCLEOTIDE SEQUENCE</scope>
    <source>
        <strain evidence="2">ADurb.Bin131</strain>
    </source>
</reference>
<name>A0A1V6C7W4_UNCT6</name>
<feature type="compositionally biased region" description="Basic and acidic residues" evidence="1">
    <location>
        <begin position="117"/>
        <end position="127"/>
    </location>
</feature>
<organism evidence="2">
    <name type="scientific">candidate division TA06 bacterium ADurb.Bin131</name>
    <dbReference type="NCBI Taxonomy" id="1852827"/>
    <lineage>
        <taxon>Bacteria</taxon>
        <taxon>Bacteria division TA06</taxon>
    </lineage>
</organism>
<comment type="caution">
    <text evidence="2">The sequence shown here is derived from an EMBL/GenBank/DDBJ whole genome shotgun (WGS) entry which is preliminary data.</text>
</comment>
<accession>A0A1V6C7W4</accession>
<gene>
    <name evidence="2" type="ORF">BWX89_01123</name>
</gene>
<sequence length="127" mass="14365">MEDDKIIKLDDKEYVLRKFGIAEKIAIKDSCVDALGNVKIGTMQLKMLASSLVSWNYTDNNGNMIPPSEKNILKYMNPDHFDRLSEEAISLNELNYAEKKTSLDRPASNLDGLNENTENKKVEGLNK</sequence>
<evidence type="ECO:0000313" key="2">
    <source>
        <dbReference type="EMBL" id="OQB73007.1"/>
    </source>
</evidence>
<feature type="region of interest" description="Disordered" evidence="1">
    <location>
        <begin position="104"/>
        <end position="127"/>
    </location>
</feature>
<protein>
    <submittedName>
        <fullName evidence="2">Uncharacterized protein</fullName>
    </submittedName>
</protein>
<evidence type="ECO:0000256" key="1">
    <source>
        <dbReference type="SAM" id="MobiDB-lite"/>
    </source>
</evidence>
<dbReference type="Proteomes" id="UP000485562">
    <property type="component" value="Unassembled WGS sequence"/>
</dbReference>
<proteinExistence type="predicted"/>
<dbReference type="EMBL" id="MWDQ01000103">
    <property type="protein sequence ID" value="OQB73007.1"/>
    <property type="molecule type" value="Genomic_DNA"/>
</dbReference>